<dbReference type="EMBL" id="CAJFDI010000004">
    <property type="protein sequence ID" value="CAD5224938.1"/>
    <property type="molecule type" value="Genomic_DNA"/>
</dbReference>
<proteinExistence type="predicted"/>
<dbReference type="InterPro" id="IPR024079">
    <property type="entry name" value="MetalloPept_cat_dom_sf"/>
</dbReference>
<protein>
    <submittedName>
        <fullName evidence="2">(pine wood nematode) hypothetical protein</fullName>
    </submittedName>
    <submittedName>
        <fullName evidence="5">Peptidase_M13 domain-containing protein</fullName>
    </submittedName>
</protein>
<dbReference type="Pfam" id="PF01431">
    <property type="entry name" value="Peptidase_M13"/>
    <property type="match status" value="1"/>
</dbReference>
<dbReference type="Proteomes" id="UP000582659">
    <property type="component" value="Unassembled WGS sequence"/>
</dbReference>
<evidence type="ECO:0000313" key="5">
    <source>
        <dbReference type="WBParaSite" id="BXY_0429400.1"/>
    </source>
</evidence>
<reference evidence="5" key="1">
    <citation type="submission" date="2016-11" db="UniProtKB">
        <authorList>
            <consortium name="WormBaseParasite"/>
        </authorList>
    </citation>
    <scope>IDENTIFICATION</scope>
</reference>
<dbReference type="SUPFAM" id="SSF55486">
    <property type="entry name" value="Metalloproteases ('zincins'), catalytic domain"/>
    <property type="match status" value="1"/>
</dbReference>
<organism evidence="3 5">
    <name type="scientific">Bursaphelenchus xylophilus</name>
    <name type="common">Pinewood nematode worm</name>
    <name type="synonym">Aphelenchoides xylophilus</name>
    <dbReference type="NCBI Taxonomy" id="6326"/>
    <lineage>
        <taxon>Eukaryota</taxon>
        <taxon>Metazoa</taxon>
        <taxon>Ecdysozoa</taxon>
        <taxon>Nematoda</taxon>
        <taxon>Chromadorea</taxon>
        <taxon>Rhabditida</taxon>
        <taxon>Tylenchina</taxon>
        <taxon>Tylenchomorpha</taxon>
        <taxon>Aphelenchoidea</taxon>
        <taxon>Aphelenchoididae</taxon>
        <taxon>Bursaphelenchus</taxon>
    </lineage>
</organism>
<gene>
    <name evidence="2" type="ORF">BXYJ_LOCUS8294</name>
</gene>
<dbReference type="PANTHER" id="PTHR11733:SF208">
    <property type="entry name" value="PEPTIDASE M13 C-TERMINAL DOMAIN-CONTAINING PROTEIN"/>
    <property type="match status" value="1"/>
</dbReference>
<keyword evidence="4" id="KW-1185">Reference proteome</keyword>
<dbReference type="OrthoDB" id="8023072at2759"/>
<dbReference type="Proteomes" id="UP000659654">
    <property type="component" value="Unassembled WGS sequence"/>
</dbReference>
<dbReference type="Proteomes" id="UP000095284">
    <property type="component" value="Unplaced"/>
</dbReference>
<accession>A0A1I7RU85</accession>
<evidence type="ECO:0000259" key="1">
    <source>
        <dbReference type="Pfam" id="PF01431"/>
    </source>
</evidence>
<reference evidence="2" key="2">
    <citation type="submission" date="2020-09" db="EMBL/GenBank/DDBJ databases">
        <authorList>
            <person name="Kikuchi T."/>
        </authorList>
    </citation>
    <scope>NUCLEOTIDE SEQUENCE</scope>
    <source>
        <strain evidence="2">Ka4C1</strain>
    </source>
</reference>
<evidence type="ECO:0000313" key="4">
    <source>
        <dbReference type="Proteomes" id="UP000659654"/>
    </source>
</evidence>
<feature type="domain" description="Peptidase M13 C-terminal" evidence="1">
    <location>
        <begin position="43"/>
        <end position="214"/>
    </location>
</feature>
<dbReference type="PROSITE" id="PS51885">
    <property type="entry name" value="NEPRILYSIN"/>
    <property type="match status" value="1"/>
</dbReference>
<dbReference type="InterPro" id="IPR000718">
    <property type="entry name" value="Peptidase_M13"/>
</dbReference>
<dbReference type="GO" id="GO:0004222">
    <property type="term" value="F:metalloendopeptidase activity"/>
    <property type="evidence" value="ECO:0007669"/>
    <property type="project" value="InterPro"/>
</dbReference>
<evidence type="ECO:0000313" key="2">
    <source>
        <dbReference type="EMBL" id="CAD5224938.1"/>
    </source>
</evidence>
<dbReference type="WBParaSite" id="BXY_0429400.1">
    <property type="protein sequence ID" value="BXY_0429400.1"/>
    <property type="gene ID" value="BXY_0429400"/>
</dbReference>
<dbReference type="eggNOG" id="KOG3624">
    <property type="taxonomic scope" value="Eukaryota"/>
</dbReference>
<dbReference type="SMR" id="A0A1I7RU85"/>
<dbReference type="EMBL" id="CAJFCV020000004">
    <property type="protein sequence ID" value="CAG9113921.1"/>
    <property type="molecule type" value="Genomic_DNA"/>
</dbReference>
<evidence type="ECO:0000313" key="3">
    <source>
        <dbReference type="Proteomes" id="UP000095284"/>
    </source>
</evidence>
<dbReference type="Gene3D" id="3.40.390.10">
    <property type="entry name" value="Collagenase (Catalytic Domain)"/>
    <property type="match status" value="1"/>
</dbReference>
<dbReference type="InterPro" id="IPR018497">
    <property type="entry name" value="Peptidase_M13_C"/>
</dbReference>
<dbReference type="PANTHER" id="PTHR11733">
    <property type="entry name" value="ZINC METALLOPROTEASE FAMILY M13 NEPRILYSIN-RELATED"/>
    <property type="match status" value="1"/>
</dbReference>
<dbReference type="GO" id="GO:0005886">
    <property type="term" value="C:plasma membrane"/>
    <property type="evidence" value="ECO:0007669"/>
    <property type="project" value="TreeGrafter"/>
</dbReference>
<dbReference type="AlphaFoldDB" id="A0A1I7RU85"/>
<name>A0A1I7RU85_BURXY</name>
<sequence length="229" mass="26188">MNSKRRFAILSAHTLFSSFQSGAQHSWANRNFFDFFDFLFPEHHREFPAVLRFSGLLFIAAHELGHGFDREMNEIGAKDPTYSQIHDCLYELYANQCNPKDANSCTDPKNTINENFADYFAVRMVYLAYKRKSKKEGKSRPGGAILARYSNDQLFFIHMAQTMGSFGIWEWYSQSNMHSVGPVRVWAALSALPAFTNAFNCAAGSTYRVEDGCHLYNGKIQPNYNLTEN</sequence>
<dbReference type="GO" id="GO:0016485">
    <property type="term" value="P:protein processing"/>
    <property type="evidence" value="ECO:0007669"/>
    <property type="project" value="TreeGrafter"/>
</dbReference>